<dbReference type="InterPro" id="IPR051906">
    <property type="entry name" value="TolC-like"/>
</dbReference>
<dbReference type="Pfam" id="PF02321">
    <property type="entry name" value="OEP"/>
    <property type="match status" value="2"/>
</dbReference>
<evidence type="ECO:0000313" key="10">
    <source>
        <dbReference type="EMBL" id="CAA2101399.1"/>
    </source>
</evidence>
<accession>A0A679IQ99</accession>
<dbReference type="InterPro" id="IPR010130">
    <property type="entry name" value="T1SS_OMP_TolC"/>
</dbReference>
<keyword evidence="3" id="KW-0813">Transport</keyword>
<dbReference type="PANTHER" id="PTHR30026">
    <property type="entry name" value="OUTER MEMBRANE PROTEIN TOLC"/>
    <property type="match status" value="1"/>
</dbReference>
<keyword evidence="8" id="KW-0175">Coiled coil</keyword>
<sequence>MKARTALHALAWLALAGQAGLPVLAQADDGGLKVARRLAPSSLAKELDLRPARPLPEAPPSTQPLELNEAVRQAVARHPSISDAIATLAQQAGGVDVARAGYYPQVRVGVGGGTSNAPAAQGGSTGTVASASVSQMLYDFGKVDGAVAQSQALVRRQQAGILKQIDAVAQQAAEAVVMAHRYQSLLQIAQDQVRAVEAVLETARLRANAGLSTKADPIQAESRVDSARANMLQVKSQLAQWRERLGTLLGPGVPPTVAALPDGLARTLSVEAPTDTSLLPDVLAAEAERRAASAQLEIARANRYPTLSVDASVNKAMGGINPATLERNGTYHTVMLNLTSVIYQGGALDAQVRAASAAEDAARMRIETARLNAVDQARNYREQVIGAQARLGVLADRRRSIVEARDLYREQYTLGTRSILDLLNAEQEIYQAAAEQEAVLHDLWASRVGYIGATGQARAFYGLDNTTVQGMELLP</sequence>
<protein>
    <submittedName>
        <fullName evidence="10">Outer membrane protein OprM</fullName>
    </submittedName>
</protein>
<evidence type="ECO:0000256" key="8">
    <source>
        <dbReference type="SAM" id="Coils"/>
    </source>
</evidence>
<keyword evidence="7" id="KW-0998">Cell outer membrane</keyword>
<dbReference type="NCBIfam" id="TIGR01844">
    <property type="entry name" value="type_I_sec_TolC"/>
    <property type="match status" value="1"/>
</dbReference>
<proteinExistence type="inferred from homology"/>
<evidence type="ECO:0000256" key="1">
    <source>
        <dbReference type="ARBA" id="ARBA00004442"/>
    </source>
</evidence>
<dbReference type="EMBL" id="LR743507">
    <property type="protein sequence ID" value="CAA2101399.1"/>
    <property type="molecule type" value="Genomic_DNA"/>
</dbReference>
<dbReference type="GO" id="GO:1990281">
    <property type="term" value="C:efflux pump complex"/>
    <property type="evidence" value="ECO:0007669"/>
    <property type="project" value="TreeGrafter"/>
</dbReference>
<comment type="similarity">
    <text evidence="2">Belongs to the outer membrane factor (OMF) (TC 1.B.17) family.</text>
</comment>
<evidence type="ECO:0000256" key="2">
    <source>
        <dbReference type="ARBA" id="ARBA00007613"/>
    </source>
</evidence>
<reference evidence="10" key="1">
    <citation type="submission" date="2019-12" db="EMBL/GenBank/DDBJ databases">
        <authorList>
            <person name="Cremers G."/>
        </authorList>
    </citation>
    <scope>NUCLEOTIDE SEQUENCE</scope>
    <source>
        <strain evidence="10">Vvax</strain>
    </source>
</reference>
<dbReference type="SUPFAM" id="SSF56954">
    <property type="entry name" value="Outer membrane efflux proteins (OEP)"/>
    <property type="match status" value="1"/>
</dbReference>
<evidence type="ECO:0000256" key="9">
    <source>
        <dbReference type="SAM" id="SignalP"/>
    </source>
</evidence>
<evidence type="ECO:0000256" key="6">
    <source>
        <dbReference type="ARBA" id="ARBA00023136"/>
    </source>
</evidence>
<evidence type="ECO:0000256" key="7">
    <source>
        <dbReference type="ARBA" id="ARBA00023237"/>
    </source>
</evidence>
<keyword evidence="4" id="KW-1134">Transmembrane beta strand</keyword>
<dbReference type="AlphaFoldDB" id="A0A679IQ99"/>
<feature type="chain" id="PRO_5025459489" evidence="9">
    <location>
        <begin position="28"/>
        <end position="475"/>
    </location>
</feature>
<keyword evidence="9" id="KW-0732">Signal</keyword>
<dbReference type="GO" id="GO:0009279">
    <property type="term" value="C:cell outer membrane"/>
    <property type="evidence" value="ECO:0007669"/>
    <property type="project" value="UniProtKB-SubCell"/>
</dbReference>
<dbReference type="InterPro" id="IPR003423">
    <property type="entry name" value="OMP_efflux"/>
</dbReference>
<dbReference type="PANTHER" id="PTHR30026:SF22">
    <property type="entry name" value="OUTER MEMBRANE EFFLUX PROTEIN"/>
    <property type="match status" value="1"/>
</dbReference>
<dbReference type="RefSeq" id="WP_339088932.1">
    <property type="nucleotide sequence ID" value="NZ_LR743507.1"/>
</dbReference>
<organism evidence="10">
    <name type="scientific">Variovorax paradoxus</name>
    <dbReference type="NCBI Taxonomy" id="34073"/>
    <lineage>
        <taxon>Bacteria</taxon>
        <taxon>Pseudomonadati</taxon>
        <taxon>Pseudomonadota</taxon>
        <taxon>Betaproteobacteria</taxon>
        <taxon>Burkholderiales</taxon>
        <taxon>Comamonadaceae</taxon>
        <taxon>Variovorax</taxon>
    </lineage>
</organism>
<evidence type="ECO:0000256" key="3">
    <source>
        <dbReference type="ARBA" id="ARBA00022448"/>
    </source>
</evidence>
<dbReference type="GO" id="GO:0015288">
    <property type="term" value="F:porin activity"/>
    <property type="evidence" value="ECO:0007669"/>
    <property type="project" value="TreeGrafter"/>
</dbReference>
<comment type="subcellular location">
    <subcellularLocation>
        <location evidence="1">Cell outer membrane</location>
    </subcellularLocation>
</comment>
<dbReference type="GO" id="GO:0015562">
    <property type="term" value="F:efflux transmembrane transporter activity"/>
    <property type="evidence" value="ECO:0007669"/>
    <property type="project" value="InterPro"/>
</dbReference>
<evidence type="ECO:0000256" key="5">
    <source>
        <dbReference type="ARBA" id="ARBA00022692"/>
    </source>
</evidence>
<feature type="coiled-coil region" evidence="8">
    <location>
        <begin position="186"/>
        <end position="244"/>
    </location>
</feature>
<dbReference type="Gene3D" id="1.20.1600.10">
    <property type="entry name" value="Outer membrane efflux proteins (OEP)"/>
    <property type="match status" value="1"/>
</dbReference>
<feature type="signal peptide" evidence="9">
    <location>
        <begin position="1"/>
        <end position="27"/>
    </location>
</feature>
<gene>
    <name evidence="10" type="primary">oprM_1</name>
    <name evidence="10" type="ORF">VVAX_01230</name>
</gene>
<name>A0A679IQ99_VARPD</name>
<keyword evidence="5" id="KW-0812">Transmembrane</keyword>
<evidence type="ECO:0000256" key="4">
    <source>
        <dbReference type="ARBA" id="ARBA00022452"/>
    </source>
</evidence>
<keyword evidence="6" id="KW-0472">Membrane</keyword>